<accession>A0A3G9I8T9</accession>
<protein>
    <submittedName>
        <fullName evidence="1">Uncharacterized protein</fullName>
    </submittedName>
</protein>
<evidence type="ECO:0000313" key="2">
    <source>
        <dbReference type="Proteomes" id="UP000515756"/>
    </source>
</evidence>
<name>A0A3G9I8T9_AERCA</name>
<organism evidence="1 2">
    <name type="scientific">Aeromonas caviae</name>
    <name type="common">Aeromonas punctata</name>
    <dbReference type="NCBI Taxonomy" id="648"/>
    <lineage>
        <taxon>Bacteria</taxon>
        <taxon>Pseudomonadati</taxon>
        <taxon>Pseudomonadota</taxon>
        <taxon>Gammaproteobacteria</taxon>
        <taxon>Aeromonadales</taxon>
        <taxon>Aeromonadaceae</taxon>
        <taxon>Aeromonas</taxon>
    </lineage>
</organism>
<reference evidence="1 2" key="1">
    <citation type="submission" date="2019-12" db="EMBL/GenBank/DDBJ databases">
        <title>complete genome sequences of Aeromonas caviae str. WP2-W18-ESBL-01 isolated from wastewater treatment plant effluent.</title>
        <authorList>
            <person name="Sekizuka T."/>
            <person name="Itokawa K."/>
            <person name="Yatsu K."/>
            <person name="Inamine Y."/>
            <person name="Kuroda M."/>
        </authorList>
    </citation>
    <scope>NUCLEOTIDE SEQUENCE [LARGE SCALE GENOMIC DNA]</scope>
    <source>
        <strain evidence="1 2">WP2-W18-ESBL-01</strain>
    </source>
</reference>
<gene>
    <name evidence="1" type="ORF">WP2W18E01_07730</name>
</gene>
<dbReference type="Proteomes" id="UP000515756">
    <property type="component" value="Chromosome"/>
</dbReference>
<dbReference type="AlphaFoldDB" id="A0A3G9I8T9"/>
<proteinExistence type="predicted"/>
<evidence type="ECO:0000313" key="1">
    <source>
        <dbReference type="EMBL" id="BBQ29191.1"/>
    </source>
</evidence>
<sequence>MTFRSQTDDKGALRRLFHIQAASTLLISWMESLY</sequence>
<dbReference type="EMBL" id="AP021927">
    <property type="protein sequence ID" value="BBQ29191.1"/>
    <property type="molecule type" value="Genomic_DNA"/>
</dbReference>